<evidence type="ECO:0000256" key="9">
    <source>
        <dbReference type="SAM" id="SignalP"/>
    </source>
</evidence>
<comment type="subcellular location">
    <subcellularLocation>
        <location evidence="1">Membrane</location>
        <topology evidence="1">Lipid-anchor</topology>
        <topology evidence="1">GPI-anchor</topology>
    </subcellularLocation>
</comment>
<keyword evidence="10" id="KW-1185">Reference proteome</keyword>
<dbReference type="PANTHER" id="PTHR33562:SF23">
    <property type="entry name" value="PROTEIN QUIVER"/>
    <property type="match status" value="1"/>
</dbReference>
<proteinExistence type="predicted"/>
<evidence type="ECO:0000256" key="3">
    <source>
        <dbReference type="ARBA" id="ARBA00022692"/>
    </source>
</evidence>
<evidence type="ECO:0000256" key="5">
    <source>
        <dbReference type="ARBA" id="ARBA00022989"/>
    </source>
</evidence>
<evidence type="ECO:0000256" key="8">
    <source>
        <dbReference type="ARBA" id="ARBA00023288"/>
    </source>
</evidence>
<sequence>MQVLAVVIGAVAMLALLPTGGAITCYQCKSWEDPSCWDIKQNQTDNKYAKFCDTDDMPNGAQPFCRTIRQKIRDGNGTERMWRKCGWEEYKNKNGERNPKPCYYFSDGHHEESVCQCFFDYCNAATARTASPIAVLAAVAAASFAALRIAS</sequence>
<evidence type="ECO:0000256" key="6">
    <source>
        <dbReference type="ARBA" id="ARBA00023136"/>
    </source>
</evidence>
<dbReference type="InterPro" id="IPR050975">
    <property type="entry name" value="Sleep_regulator"/>
</dbReference>
<dbReference type="GO" id="GO:0032222">
    <property type="term" value="P:regulation of synaptic transmission, cholinergic"/>
    <property type="evidence" value="ECO:0007669"/>
    <property type="project" value="InterPro"/>
</dbReference>
<dbReference type="AlphaFoldDB" id="A0A9C6U2P6"/>
<reference evidence="11" key="1">
    <citation type="submission" date="2025-08" db="UniProtKB">
        <authorList>
            <consortium name="RefSeq"/>
        </authorList>
    </citation>
    <scope>IDENTIFICATION</scope>
    <source>
        <tissue evidence="11">Whole organism</tissue>
    </source>
</reference>
<feature type="signal peptide" evidence="9">
    <location>
        <begin position="1"/>
        <end position="22"/>
    </location>
</feature>
<keyword evidence="7" id="KW-0325">Glycoprotein</keyword>
<dbReference type="KEGG" id="foc:127749132"/>
<organism evidence="10 11">
    <name type="scientific">Frankliniella occidentalis</name>
    <name type="common">Western flower thrips</name>
    <name type="synonym">Euthrips occidentalis</name>
    <dbReference type="NCBI Taxonomy" id="133901"/>
    <lineage>
        <taxon>Eukaryota</taxon>
        <taxon>Metazoa</taxon>
        <taxon>Ecdysozoa</taxon>
        <taxon>Arthropoda</taxon>
        <taxon>Hexapoda</taxon>
        <taxon>Insecta</taxon>
        <taxon>Pterygota</taxon>
        <taxon>Neoptera</taxon>
        <taxon>Paraneoptera</taxon>
        <taxon>Thysanoptera</taxon>
        <taxon>Terebrantia</taxon>
        <taxon>Thripoidea</taxon>
        <taxon>Thripidae</taxon>
        <taxon>Frankliniella</taxon>
    </lineage>
</organism>
<keyword evidence="6" id="KW-0472">Membrane</keyword>
<gene>
    <name evidence="11" type="primary">LOC127749132</name>
</gene>
<dbReference type="PANTHER" id="PTHR33562">
    <property type="entry name" value="ATILLA, ISOFORM B-RELATED-RELATED"/>
    <property type="match status" value="1"/>
</dbReference>
<evidence type="ECO:0000256" key="1">
    <source>
        <dbReference type="ARBA" id="ARBA00004589"/>
    </source>
</evidence>
<keyword evidence="4 9" id="KW-0732">Signal</keyword>
<dbReference type="GO" id="GO:0098552">
    <property type="term" value="C:side of membrane"/>
    <property type="evidence" value="ECO:0007669"/>
    <property type="project" value="UniProtKB-KW"/>
</dbReference>
<dbReference type="Pfam" id="PF17064">
    <property type="entry name" value="QVR"/>
    <property type="match status" value="1"/>
</dbReference>
<keyword evidence="8" id="KW-0449">Lipoprotein</keyword>
<dbReference type="GeneID" id="127749132"/>
<evidence type="ECO:0000256" key="7">
    <source>
        <dbReference type="ARBA" id="ARBA00023180"/>
    </source>
</evidence>
<accession>A0A9C6U2P6</accession>
<dbReference type="OrthoDB" id="6420171at2759"/>
<dbReference type="RefSeq" id="XP_052121944.1">
    <property type="nucleotide sequence ID" value="XM_052265984.1"/>
</dbReference>
<dbReference type="GO" id="GO:0030431">
    <property type="term" value="P:sleep"/>
    <property type="evidence" value="ECO:0007669"/>
    <property type="project" value="InterPro"/>
</dbReference>
<keyword evidence="5" id="KW-1133">Transmembrane helix</keyword>
<evidence type="ECO:0000313" key="11">
    <source>
        <dbReference type="RefSeq" id="XP_052121944.1"/>
    </source>
</evidence>
<name>A0A9C6U2P6_FRAOC</name>
<keyword evidence="3" id="KW-0812">Transmembrane</keyword>
<dbReference type="Proteomes" id="UP000504606">
    <property type="component" value="Unplaced"/>
</dbReference>
<feature type="chain" id="PRO_5039368369" evidence="9">
    <location>
        <begin position="23"/>
        <end position="151"/>
    </location>
</feature>
<evidence type="ECO:0000256" key="2">
    <source>
        <dbReference type="ARBA" id="ARBA00022622"/>
    </source>
</evidence>
<keyword evidence="2" id="KW-0336">GPI-anchor</keyword>
<evidence type="ECO:0000256" key="4">
    <source>
        <dbReference type="ARBA" id="ARBA00022729"/>
    </source>
</evidence>
<protein>
    <submittedName>
        <fullName evidence="11">Uncharacterized protein LOC127749132</fullName>
    </submittedName>
</protein>
<dbReference type="InterPro" id="IPR031424">
    <property type="entry name" value="QVR-like"/>
</dbReference>
<evidence type="ECO:0000313" key="10">
    <source>
        <dbReference type="Proteomes" id="UP000504606"/>
    </source>
</evidence>